<comment type="caution">
    <text evidence="1">The sequence shown here is derived from an EMBL/GenBank/DDBJ whole genome shotgun (WGS) entry which is preliminary data.</text>
</comment>
<sequence length="67" mass="7030">MLLSSFSETSRHGSSSDSRFNLGVLKRELSAATGTGLGPLSSVLVKLEGDSLRHDPGLASLRQAFAL</sequence>
<keyword evidence="2" id="KW-1185">Reference proteome</keyword>
<accession>A0A699YDR9</accession>
<protein>
    <submittedName>
        <fullName evidence="1">Uncharacterized protein</fullName>
    </submittedName>
</protein>
<evidence type="ECO:0000313" key="1">
    <source>
        <dbReference type="EMBL" id="GFH08183.1"/>
    </source>
</evidence>
<reference evidence="1 2" key="1">
    <citation type="submission" date="2020-02" db="EMBL/GenBank/DDBJ databases">
        <title>Draft genome sequence of Haematococcus lacustris strain NIES-144.</title>
        <authorList>
            <person name="Morimoto D."/>
            <person name="Nakagawa S."/>
            <person name="Yoshida T."/>
            <person name="Sawayama S."/>
        </authorList>
    </citation>
    <scope>NUCLEOTIDE SEQUENCE [LARGE SCALE GENOMIC DNA]</scope>
    <source>
        <strain evidence="1 2">NIES-144</strain>
    </source>
</reference>
<organism evidence="1 2">
    <name type="scientific">Haematococcus lacustris</name>
    <name type="common">Green alga</name>
    <name type="synonym">Haematococcus pluvialis</name>
    <dbReference type="NCBI Taxonomy" id="44745"/>
    <lineage>
        <taxon>Eukaryota</taxon>
        <taxon>Viridiplantae</taxon>
        <taxon>Chlorophyta</taxon>
        <taxon>core chlorophytes</taxon>
        <taxon>Chlorophyceae</taxon>
        <taxon>CS clade</taxon>
        <taxon>Chlamydomonadales</taxon>
        <taxon>Haematococcaceae</taxon>
        <taxon>Haematococcus</taxon>
    </lineage>
</organism>
<proteinExistence type="predicted"/>
<dbReference type="AlphaFoldDB" id="A0A699YDR9"/>
<evidence type="ECO:0000313" key="2">
    <source>
        <dbReference type="Proteomes" id="UP000485058"/>
    </source>
</evidence>
<name>A0A699YDR9_HAELA</name>
<dbReference type="EMBL" id="BLLF01000144">
    <property type="protein sequence ID" value="GFH08183.1"/>
    <property type="molecule type" value="Genomic_DNA"/>
</dbReference>
<dbReference type="Proteomes" id="UP000485058">
    <property type="component" value="Unassembled WGS sequence"/>
</dbReference>
<gene>
    <name evidence="1" type="ORF">HaLaN_03104</name>
</gene>